<dbReference type="RefSeq" id="WP_358357279.1">
    <property type="nucleotide sequence ID" value="NZ_JBEZFP010000066.1"/>
</dbReference>
<accession>A0ABV3DMZ6</accession>
<evidence type="ECO:0000313" key="1">
    <source>
        <dbReference type="EMBL" id="MEU8136597.1"/>
    </source>
</evidence>
<dbReference type="Proteomes" id="UP001551482">
    <property type="component" value="Unassembled WGS sequence"/>
</dbReference>
<proteinExistence type="predicted"/>
<dbReference type="EMBL" id="JBEZFP010000066">
    <property type="protein sequence ID" value="MEU8136597.1"/>
    <property type="molecule type" value="Genomic_DNA"/>
</dbReference>
<sequence length="116" mass="12310">MPHDFTGTARGEVWRQSFTIKQSDGTTPEDITGRAVAFILRTGDTIHADIHNSGGTNGSMQITGAQGQIIVTVTPDGTADINVAAAWALWLDHGTPDADAVTWGKFYVDEVAIPDA</sequence>
<protein>
    <submittedName>
        <fullName evidence="1">Uncharacterized protein</fullName>
    </submittedName>
</protein>
<keyword evidence="2" id="KW-1185">Reference proteome</keyword>
<gene>
    <name evidence="1" type="ORF">AB0C36_24180</name>
</gene>
<organism evidence="1 2">
    <name type="scientific">Streptodolium elevatio</name>
    <dbReference type="NCBI Taxonomy" id="3157996"/>
    <lineage>
        <taxon>Bacteria</taxon>
        <taxon>Bacillati</taxon>
        <taxon>Actinomycetota</taxon>
        <taxon>Actinomycetes</taxon>
        <taxon>Kitasatosporales</taxon>
        <taxon>Streptomycetaceae</taxon>
        <taxon>Streptodolium</taxon>
    </lineage>
</organism>
<comment type="caution">
    <text evidence="1">The sequence shown here is derived from an EMBL/GenBank/DDBJ whole genome shotgun (WGS) entry which is preliminary data.</text>
</comment>
<reference evidence="1 2" key="1">
    <citation type="submission" date="2024-06" db="EMBL/GenBank/DDBJ databases">
        <title>The Natural Products Discovery Center: Release of the First 8490 Sequenced Strains for Exploring Actinobacteria Biosynthetic Diversity.</title>
        <authorList>
            <person name="Kalkreuter E."/>
            <person name="Kautsar S.A."/>
            <person name="Yang D."/>
            <person name="Bader C.D."/>
            <person name="Teijaro C.N."/>
            <person name="Fluegel L."/>
            <person name="Davis C.M."/>
            <person name="Simpson J.R."/>
            <person name="Lauterbach L."/>
            <person name="Steele A.D."/>
            <person name="Gui C."/>
            <person name="Meng S."/>
            <person name="Li G."/>
            <person name="Viehrig K."/>
            <person name="Ye F."/>
            <person name="Su P."/>
            <person name="Kiefer A.F."/>
            <person name="Nichols A."/>
            <person name="Cepeda A.J."/>
            <person name="Yan W."/>
            <person name="Fan B."/>
            <person name="Jiang Y."/>
            <person name="Adhikari A."/>
            <person name="Zheng C.-J."/>
            <person name="Schuster L."/>
            <person name="Cowan T.M."/>
            <person name="Smanski M.J."/>
            <person name="Chevrette M.G."/>
            <person name="De Carvalho L.P.S."/>
            <person name="Shen B."/>
        </authorList>
    </citation>
    <scope>NUCLEOTIDE SEQUENCE [LARGE SCALE GENOMIC DNA]</scope>
    <source>
        <strain evidence="1 2">NPDC048946</strain>
    </source>
</reference>
<evidence type="ECO:0000313" key="2">
    <source>
        <dbReference type="Proteomes" id="UP001551482"/>
    </source>
</evidence>
<name>A0ABV3DMZ6_9ACTN</name>